<dbReference type="OrthoDB" id="5450317at2"/>
<evidence type="ECO:0000259" key="2">
    <source>
        <dbReference type="Pfam" id="PF04909"/>
    </source>
</evidence>
<dbReference type="PANTHER" id="PTHR21240">
    <property type="entry name" value="2-AMINO-3-CARBOXYLMUCONATE-6-SEMIALDEHYDE DECARBOXYLASE"/>
    <property type="match status" value="1"/>
</dbReference>
<evidence type="ECO:0000313" key="4">
    <source>
        <dbReference type="Proteomes" id="UP000195514"/>
    </source>
</evidence>
<dbReference type="RefSeq" id="WP_087861145.1">
    <property type="nucleotide sequence ID" value="NZ_LT859958.1"/>
</dbReference>
<dbReference type="CDD" id="cd01292">
    <property type="entry name" value="metallo-dependent_hydrolases"/>
    <property type="match status" value="1"/>
</dbReference>
<reference evidence="4" key="1">
    <citation type="submission" date="2017-05" db="EMBL/GenBank/DDBJ databases">
        <authorList>
            <person name="Kirkegaard R."/>
            <person name="Mcilroy J S."/>
        </authorList>
    </citation>
    <scope>NUCLEOTIDE SEQUENCE [LARGE SCALE GENOMIC DNA]</scope>
</reference>
<dbReference type="InterPro" id="IPR032465">
    <property type="entry name" value="ACMSD"/>
</dbReference>
<evidence type="ECO:0000256" key="1">
    <source>
        <dbReference type="ARBA" id="ARBA00023239"/>
    </source>
</evidence>
<dbReference type="KEGG" id="abat:CFX1CAM_0123"/>
<dbReference type="GO" id="GO:0005737">
    <property type="term" value="C:cytoplasm"/>
    <property type="evidence" value="ECO:0007669"/>
    <property type="project" value="TreeGrafter"/>
</dbReference>
<keyword evidence="3" id="KW-0378">Hydrolase</keyword>
<dbReference type="InterPro" id="IPR032466">
    <property type="entry name" value="Metal_Hydrolase"/>
</dbReference>
<dbReference type="InterPro" id="IPR006680">
    <property type="entry name" value="Amidohydro-rel"/>
</dbReference>
<dbReference type="Gene3D" id="3.20.20.140">
    <property type="entry name" value="Metal-dependent hydrolases"/>
    <property type="match status" value="1"/>
</dbReference>
<organism evidence="3 4">
    <name type="scientific">Candidatus Brevifilum fermentans</name>
    <dbReference type="NCBI Taxonomy" id="1986204"/>
    <lineage>
        <taxon>Bacteria</taxon>
        <taxon>Bacillati</taxon>
        <taxon>Chloroflexota</taxon>
        <taxon>Anaerolineae</taxon>
        <taxon>Anaerolineales</taxon>
        <taxon>Anaerolineaceae</taxon>
        <taxon>Candidatus Brevifilum</taxon>
    </lineage>
</organism>
<feature type="domain" description="Amidohydrolase-related" evidence="2">
    <location>
        <begin position="3"/>
        <end position="255"/>
    </location>
</feature>
<protein>
    <submittedName>
        <fullName evidence="3">Putative Amidohydrolase 2</fullName>
    </submittedName>
</protein>
<sequence length="260" mass="29082">MIVDAHTHIGLEIQGFVENKNIYGVKTTSEDQYLKDYKALGVQACFVFASHSFRLNSLCRAENEALAKFNRQYPDQIYAWGTVSPALEEKKLREEIRYAIKDLGLYGLKFVPICQGVSIANRGFDIIAEEAIDLDVPVTTHDGSPEYCSAIQVAYYARKYPKLRVLSAHGGLRELWPDFIDAAKELPNLFICLSGPTQWGIQSLYDALGPEKLLFGSDGGCGPASITTAYLRRIDLMDAPEAHKRMILGENALRFINKEI</sequence>
<dbReference type="Pfam" id="PF04909">
    <property type="entry name" value="Amidohydro_2"/>
    <property type="match status" value="1"/>
</dbReference>
<dbReference type="AlphaFoldDB" id="A0A1Y6K3L2"/>
<keyword evidence="4" id="KW-1185">Reference proteome</keyword>
<evidence type="ECO:0000313" key="3">
    <source>
        <dbReference type="EMBL" id="SMX53189.1"/>
    </source>
</evidence>
<dbReference type="EMBL" id="LT859958">
    <property type="protein sequence ID" value="SMX53189.1"/>
    <property type="molecule type" value="Genomic_DNA"/>
</dbReference>
<keyword evidence="1" id="KW-0456">Lyase</keyword>
<dbReference type="GO" id="GO:0019748">
    <property type="term" value="P:secondary metabolic process"/>
    <property type="evidence" value="ECO:0007669"/>
    <property type="project" value="TreeGrafter"/>
</dbReference>
<proteinExistence type="predicted"/>
<gene>
    <name evidence="3" type="ORF">CFX1CAM_0123</name>
</gene>
<accession>A0A1Y6K3L2</accession>
<name>A0A1Y6K3L2_9CHLR</name>
<dbReference type="Proteomes" id="UP000195514">
    <property type="component" value="Chromosome I"/>
</dbReference>
<dbReference type="PANTHER" id="PTHR21240:SF28">
    <property type="entry name" value="ISO-OROTATE DECARBOXYLASE (EUROFUNG)"/>
    <property type="match status" value="1"/>
</dbReference>
<dbReference type="GO" id="GO:0016831">
    <property type="term" value="F:carboxy-lyase activity"/>
    <property type="evidence" value="ECO:0007669"/>
    <property type="project" value="InterPro"/>
</dbReference>
<dbReference type="SUPFAM" id="SSF51556">
    <property type="entry name" value="Metallo-dependent hydrolases"/>
    <property type="match status" value="1"/>
</dbReference>
<dbReference type="GO" id="GO:0016787">
    <property type="term" value="F:hydrolase activity"/>
    <property type="evidence" value="ECO:0007669"/>
    <property type="project" value="UniProtKB-KW"/>
</dbReference>